<evidence type="ECO:0000313" key="2">
    <source>
        <dbReference type="Proteomes" id="UP000438106"/>
    </source>
</evidence>
<organism evidence="1 2">
    <name type="scientific">Devosia marina</name>
    <dbReference type="NCBI Taxonomy" id="2683198"/>
    <lineage>
        <taxon>Bacteria</taxon>
        <taxon>Pseudomonadati</taxon>
        <taxon>Pseudomonadota</taxon>
        <taxon>Alphaproteobacteria</taxon>
        <taxon>Hyphomicrobiales</taxon>
        <taxon>Devosiaceae</taxon>
        <taxon>Devosia</taxon>
    </lineage>
</organism>
<gene>
    <name evidence="1" type="ORF">GO014_18730</name>
</gene>
<proteinExistence type="predicted"/>
<reference evidence="1 2" key="1">
    <citation type="submission" date="2019-12" db="EMBL/GenBank/DDBJ databases">
        <title>Devosia maris sp. nov., isolated from the deep seawater.</title>
        <authorList>
            <person name="Liu Y."/>
        </authorList>
    </citation>
    <scope>NUCLEOTIDE SEQUENCE [LARGE SCALE GENOMIC DNA]</scope>
    <source>
        <strain evidence="1 2">L53-10-65</strain>
    </source>
</reference>
<name>A0A7X3FUL5_9HYPH</name>
<protein>
    <submittedName>
        <fullName evidence="1">Uncharacterized protein</fullName>
    </submittedName>
</protein>
<sequence>MTPEQLDKLRYYLGDAISIDHLSRREWRLQTDLLRQSFIAADMFVQLDKRAIFVDGRISVDVGKKALASKDVKAFFNRRCHDFGLKSRRLIYFDTVSSAKIRGGNHNTLLHFHALLEFPERRSLKQFKAQLKKVFGDAKELGERQLHRSAPNWDTGFTHGSTRAQGPLGKIFYSTKNAGAAYAALNLNKGGARSRAAPVARGSLNKRSQGIARGLPSNFNAQIVICDRVSQQRGRAAFNAWYQDEKAKQDRQILERAAKAAPTTANESAAFVSQVPLKISGSNVA</sequence>
<dbReference type="EMBL" id="WQRF01000015">
    <property type="protein sequence ID" value="MVT01053.1"/>
    <property type="molecule type" value="Genomic_DNA"/>
</dbReference>
<accession>A0A7X3FUL5</accession>
<keyword evidence="2" id="KW-1185">Reference proteome</keyword>
<dbReference type="RefSeq" id="WP_157291806.1">
    <property type="nucleotide sequence ID" value="NZ_WQRF01000015.1"/>
</dbReference>
<comment type="caution">
    <text evidence="1">The sequence shown here is derived from an EMBL/GenBank/DDBJ whole genome shotgun (WGS) entry which is preliminary data.</text>
</comment>
<evidence type="ECO:0000313" key="1">
    <source>
        <dbReference type="EMBL" id="MVT01053.1"/>
    </source>
</evidence>
<dbReference type="AlphaFoldDB" id="A0A7X3FUL5"/>
<dbReference type="Proteomes" id="UP000438106">
    <property type="component" value="Unassembled WGS sequence"/>
</dbReference>